<dbReference type="InterPro" id="IPR033799">
    <property type="entry name" value="CdiA_EC869-like"/>
</dbReference>
<organism evidence="2">
    <name type="scientific">Acerihabitans sp. KWT182</name>
    <dbReference type="NCBI Taxonomy" id="3157919"/>
    <lineage>
        <taxon>Bacteria</taxon>
        <taxon>Pseudomonadati</taxon>
        <taxon>Pseudomonadota</taxon>
        <taxon>Gammaproteobacteria</taxon>
        <taxon>Enterobacterales</taxon>
        <taxon>Pectobacteriaceae</taxon>
        <taxon>Acerihabitans</taxon>
    </lineage>
</organism>
<accession>A0AAU7QE03</accession>
<evidence type="ECO:0000313" key="2">
    <source>
        <dbReference type="EMBL" id="XBS70887.1"/>
    </source>
</evidence>
<dbReference type="EMBL" id="CP157947">
    <property type="protein sequence ID" value="XBS70887.1"/>
    <property type="molecule type" value="Genomic_DNA"/>
</dbReference>
<evidence type="ECO:0000259" key="1">
    <source>
        <dbReference type="Pfam" id="PF21111"/>
    </source>
</evidence>
<name>A0AAU7QE03_9GAMM</name>
<protein>
    <recommendedName>
        <fullName evidence="1">CdiA toxin EC869-like domain-containing protein</fullName>
    </recommendedName>
</protein>
<dbReference type="GO" id="GO:0004530">
    <property type="term" value="F:deoxyribonuclease I activity"/>
    <property type="evidence" value="ECO:0007669"/>
    <property type="project" value="InterPro"/>
</dbReference>
<gene>
    <name evidence="2" type="ORF">ABK905_07405</name>
</gene>
<reference evidence="2" key="1">
    <citation type="submission" date="2024-06" db="EMBL/GenBank/DDBJ databases">
        <authorList>
            <person name="Coelho C."/>
            <person name="Bento M."/>
            <person name="Garcia E."/>
            <person name="Camelo A."/>
            <person name="Brandao I."/>
            <person name="Espirito Santo C."/>
            <person name="Trovao J."/>
            <person name="Verissimo A."/>
            <person name="Costa J."/>
            <person name="Tiago I."/>
        </authorList>
    </citation>
    <scope>NUCLEOTIDE SEQUENCE</scope>
    <source>
        <strain evidence="2">KWT182</strain>
    </source>
</reference>
<dbReference type="AlphaFoldDB" id="A0AAU7QE03"/>
<proteinExistence type="predicted"/>
<sequence length="364" mass="39345">MEQIQTRINAIKEAPRQLIRKGNTNELINNVKAVKNTEVESLAEDLSFLSTKQQALRGKEIAACETTACEIGVKANWKAIEASQLLAFAGGIAAGIPAELHDAVKGIYDLATHPKETYRALKALANDDNVLGKMSDAVKEKWIAHIDNMLAAQERGGVEGYFQAGVEGGKLVIDVAMIGAGGVGLVKAGTSVVKSGVAAGGKLIEKTTPLIPSRVSKYPTVKLADTGMKWSEGNPSQGKPFETYYGKTFLPESTQTPKTFQAYDFIDEATGSSVSVKTLDTLTKSRLEDPSKLYSSIKDNINDVLKFKHDKKGDFEYYAKDVTSKEVVVGVPAATNDAQWEQINRAIQYGSDNDVKVTIIRVAD</sequence>
<dbReference type="Gene3D" id="3.40.1350.110">
    <property type="match status" value="1"/>
</dbReference>
<dbReference type="CDD" id="cd13444">
    <property type="entry name" value="CDI_toxin_EC869_like"/>
    <property type="match status" value="1"/>
</dbReference>
<feature type="domain" description="CdiA toxin EC869-like" evidence="1">
    <location>
        <begin position="237"/>
        <end position="359"/>
    </location>
</feature>
<dbReference type="Pfam" id="PF21111">
    <property type="entry name" value="CDI_toxin_EC869_like"/>
    <property type="match status" value="1"/>
</dbReference>